<dbReference type="InterPro" id="IPR032675">
    <property type="entry name" value="LRR_dom_sf"/>
</dbReference>
<comment type="catalytic activity">
    <reaction evidence="6">
        <text>NAD(+) + H2O = ADP-D-ribose + nicotinamide + H(+)</text>
        <dbReference type="Rhea" id="RHEA:16301"/>
        <dbReference type="ChEBI" id="CHEBI:15377"/>
        <dbReference type="ChEBI" id="CHEBI:15378"/>
        <dbReference type="ChEBI" id="CHEBI:17154"/>
        <dbReference type="ChEBI" id="CHEBI:57540"/>
        <dbReference type="ChEBI" id="CHEBI:57967"/>
        <dbReference type="EC" id="3.2.2.6"/>
    </reaction>
    <physiologicalReaction direction="left-to-right" evidence="6">
        <dbReference type="Rhea" id="RHEA:16302"/>
    </physiologicalReaction>
</comment>
<dbReference type="InterPro" id="IPR000157">
    <property type="entry name" value="TIR_dom"/>
</dbReference>
<dbReference type="FunFam" id="3.80.10.10:FF:000386">
    <property type="entry name" value="Disease resistance protein RPS4"/>
    <property type="match status" value="1"/>
</dbReference>
<evidence type="ECO:0000256" key="6">
    <source>
        <dbReference type="ARBA" id="ARBA00047304"/>
    </source>
</evidence>
<evidence type="ECO:0000256" key="5">
    <source>
        <dbReference type="ARBA" id="ARBA00023027"/>
    </source>
</evidence>
<dbReference type="Pfam" id="PF23282">
    <property type="entry name" value="WHD_ROQ1"/>
    <property type="match status" value="1"/>
</dbReference>
<dbReference type="Pfam" id="PF20160">
    <property type="entry name" value="C-JID"/>
    <property type="match status" value="1"/>
</dbReference>
<evidence type="ECO:0000256" key="2">
    <source>
        <dbReference type="ARBA" id="ARBA00022614"/>
    </source>
</evidence>
<keyword evidence="3" id="KW-0677">Repeat</keyword>
<evidence type="ECO:0000256" key="4">
    <source>
        <dbReference type="ARBA" id="ARBA00022801"/>
    </source>
</evidence>
<evidence type="ECO:0000256" key="7">
    <source>
        <dbReference type="SAM" id="MobiDB-lite"/>
    </source>
</evidence>
<dbReference type="InterPro" id="IPR058192">
    <property type="entry name" value="WHD_ROQ1-like"/>
</dbReference>
<dbReference type="Proteomes" id="UP000836841">
    <property type="component" value="Chromosome 2"/>
</dbReference>
<dbReference type="PANTHER" id="PTHR11017:SF264">
    <property type="entry name" value="ADP-RIBOSYL CYCLASE_CYCLIC ADP-RIBOSE HYDROLASE"/>
    <property type="match status" value="1"/>
</dbReference>
<evidence type="ECO:0000256" key="1">
    <source>
        <dbReference type="ARBA" id="ARBA00011982"/>
    </source>
</evidence>
<dbReference type="SUPFAM" id="SSF52200">
    <property type="entry name" value="Toll/Interleukin receptor TIR domain"/>
    <property type="match status" value="1"/>
</dbReference>
<dbReference type="FunFam" id="3.40.50.10140:FF:000007">
    <property type="entry name" value="Disease resistance protein (TIR-NBS-LRR class)"/>
    <property type="match status" value="1"/>
</dbReference>
<keyword evidence="5" id="KW-0520">NAD</keyword>
<dbReference type="EC" id="3.2.2.6" evidence="1"/>
<dbReference type="Pfam" id="PF01582">
    <property type="entry name" value="TIR"/>
    <property type="match status" value="1"/>
</dbReference>
<keyword evidence="4" id="KW-0378">Hydrolase</keyword>
<proteinExistence type="predicted"/>
<dbReference type="Gene3D" id="3.40.50.10140">
    <property type="entry name" value="Toll/interleukin-1 receptor homology (TIR) domain"/>
    <property type="match status" value="1"/>
</dbReference>
<feature type="compositionally biased region" description="Polar residues" evidence="7">
    <location>
        <begin position="188"/>
        <end position="197"/>
    </location>
</feature>
<protein>
    <recommendedName>
        <fullName evidence="1">ADP-ribosyl cyclase/cyclic ADP-ribose hydrolase</fullName>
        <ecNumber evidence="1">3.2.2.6</ecNumber>
    </recommendedName>
</protein>
<feature type="domain" description="TIR" evidence="8">
    <location>
        <begin position="12"/>
        <end position="185"/>
    </location>
</feature>
<dbReference type="InterPro" id="IPR027417">
    <property type="entry name" value="P-loop_NTPase"/>
</dbReference>
<organism evidence="9 10">
    <name type="scientific">Thlaspi arvense</name>
    <name type="common">Field penny-cress</name>
    <dbReference type="NCBI Taxonomy" id="13288"/>
    <lineage>
        <taxon>Eukaryota</taxon>
        <taxon>Viridiplantae</taxon>
        <taxon>Streptophyta</taxon>
        <taxon>Embryophyta</taxon>
        <taxon>Tracheophyta</taxon>
        <taxon>Spermatophyta</taxon>
        <taxon>Magnoliopsida</taxon>
        <taxon>eudicotyledons</taxon>
        <taxon>Gunneridae</taxon>
        <taxon>Pentapetalae</taxon>
        <taxon>rosids</taxon>
        <taxon>malvids</taxon>
        <taxon>Brassicales</taxon>
        <taxon>Brassicaceae</taxon>
        <taxon>Thlaspideae</taxon>
        <taxon>Thlaspi</taxon>
    </lineage>
</organism>
<name>A0AAU9RRN1_THLAR</name>
<dbReference type="SUPFAM" id="SSF52540">
    <property type="entry name" value="P-loop containing nucleoside triphosphate hydrolases"/>
    <property type="match status" value="1"/>
</dbReference>
<accession>A0AAU9RRN1</accession>
<keyword evidence="10" id="KW-1185">Reference proteome</keyword>
<feature type="region of interest" description="Disordered" evidence="7">
    <location>
        <begin position="188"/>
        <end position="224"/>
    </location>
</feature>
<feature type="region of interest" description="Disordered" evidence="7">
    <location>
        <begin position="1128"/>
        <end position="1153"/>
    </location>
</feature>
<dbReference type="SUPFAM" id="SSF52058">
    <property type="entry name" value="L domain-like"/>
    <property type="match status" value="1"/>
</dbReference>
<dbReference type="GO" id="GO:0007165">
    <property type="term" value="P:signal transduction"/>
    <property type="evidence" value="ECO:0007669"/>
    <property type="project" value="InterPro"/>
</dbReference>
<dbReference type="InterPro" id="IPR035897">
    <property type="entry name" value="Toll_tir_struct_dom_sf"/>
</dbReference>
<dbReference type="InterPro" id="IPR045344">
    <property type="entry name" value="C-JID"/>
</dbReference>
<sequence length="1162" mass="132643">MVTTFSSCEVKLGPEVFINFRGDELRKTFISHLHKRLKGDGIDAFIDSEEDAGQELTNFFKRIEKSKIALAVLSSRYTESHWCLQELVKIMECSMKGEGCNNKLLVIPILYKLNVSTVTELDGDFGLKLWNLWRLPGRNRHRDNRIVKWSEALEDVLSRKALIFPENGKEDDFVSTIVTHVKNALSKIQRQRVQNPKPQKADGGNPKPHNCLSRASNNTEPEEQRLKQLEGKLNVECNDNETRIVGVVGMPGIGKTYLAEKLFVNLKRKIDHCVFIKFEREKSKEQGSEWLQKRVVENLLYQDYFDPRTTDKDAPQYWKNGLALVKIVVILDNVIDKEQIDVFRGNCDWIKKGSKIVITTRDKSLIEGLVSDLYEVPGLNEGDGLELFRAQICSNLEGKFMGMSRKFVDFAGGYPLALREFGVELKGKDEDQWEERLGTLTQISNVEVGNFLKDIYENDLDEKQRDAFLDIVCFFRSQDENYIKSLLDSIEPNSTEAGREVRDLVDKFLIHISDGRIEMHNLLFTMGKELVETTTRKYWMLSSNSAVSIDALRNKEGRDEVRGVVLDMSKMEEMPLNNQAFVGMSNLRYLKVYNSLCPNHSDAACKLNLPNGIKFPKDNIVRYIYWMNFLGEEFPSDFEPKDLIDLWLPYSKIIRLWDCAKDAPKLKWVNLSHSSKLTSISDLYAPNLLRLNLEGCTSLKELPHELQEMKNLVFLNLKGCTRLLYLPKITMVSLKTLILSGCSNLQTFEVISGSLETLYLNETAIDGLPPAIGNLHRLNFLNMKDCKNLVTLPDCLGKLKSLQELKLSRCSKLKIFPEIMENLRVLLLDGTSITEMPSNIINLSFVQRLCLSRNDQIYSLQFDMGHMFHLKWLEMKYCKNLTSLPRLPPNLQCLNAHGCTSLRTVTSPLALLKPTEQIHSTFIFTNCHELEQVSKNVIISYVQKKSELMSDDRYNKDFVFKSLISTCFPGCDIPAWFNHQGLGSVLKLELPQDWNAGRFIRIALSVVVSFKEYKHQNNTLQVKCTCDFTNASLSPESFVVGGWSEPGDEPHTVESDHVFIAYTTWSSIKKRQQLSSANEVSLRFEVTNGTSAVAECEVMKSGFSLVYEPEEAENTSWEGTSRMEKRISFADDGDFPTDANYDGTPTTEDSKKPNFLMRLFSG</sequence>
<dbReference type="AlphaFoldDB" id="A0AAU9RRN1"/>
<reference evidence="9 10" key="1">
    <citation type="submission" date="2022-03" db="EMBL/GenBank/DDBJ databases">
        <authorList>
            <person name="Nunn A."/>
            <person name="Chopra R."/>
            <person name="Nunn A."/>
            <person name="Contreras Garrido A."/>
        </authorList>
    </citation>
    <scope>NUCLEOTIDE SEQUENCE [LARGE SCALE GENOMIC DNA]</scope>
</reference>
<dbReference type="EMBL" id="OU466858">
    <property type="protein sequence ID" value="CAH2046349.1"/>
    <property type="molecule type" value="Genomic_DNA"/>
</dbReference>
<evidence type="ECO:0000256" key="3">
    <source>
        <dbReference type="ARBA" id="ARBA00022737"/>
    </source>
</evidence>
<dbReference type="Gene3D" id="3.40.50.300">
    <property type="entry name" value="P-loop containing nucleotide triphosphate hydrolases"/>
    <property type="match status" value="1"/>
</dbReference>
<dbReference type="PANTHER" id="PTHR11017">
    <property type="entry name" value="LEUCINE-RICH REPEAT-CONTAINING PROTEIN"/>
    <property type="match status" value="1"/>
</dbReference>
<evidence type="ECO:0000259" key="8">
    <source>
        <dbReference type="PROSITE" id="PS50104"/>
    </source>
</evidence>
<dbReference type="GO" id="GO:0006952">
    <property type="term" value="P:defense response"/>
    <property type="evidence" value="ECO:0007669"/>
    <property type="project" value="InterPro"/>
</dbReference>
<dbReference type="PROSITE" id="PS50104">
    <property type="entry name" value="TIR"/>
    <property type="match status" value="1"/>
</dbReference>
<dbReference type="InterPro" id="IPR002182">
    <property type="entry name" value="NB-ARC"/>
</dbReference>
<dbReference type="GO" id="GO:0043531">
    <property type="term" value="F:ADP binding"/>
    <property type="evidence" value="ECO:0007669"/>
    <property type="project" value="InterPro"/>
</dbReference>
<keyword evidence="2" id="KW-0433">Leucine-rich repeat</keyword>
<gene>
    <name evidence="9" type="ORF">TAV2_LOCUS6754</name>
</gene>
<dbReference type="Gene3D" id="3.80.10.10">
    <property type="entry name" value="Ribonuclease Inhibitor"/>
    <property type="match status" value="2"/>
</dbReference>
<dbReference type="SMART" id="SM00255">
    <property type="entry name" value="TIR"/>
    <property type="match status" value="1"/>
</dbReference>
<evidence type="ECO:0000313" key="10">
    <source>
        <dbReference type="Proteomes" id="UP000836841"/>
    </source>
</evidence>
<evidence type="ECO:0000313" key="9">
    <source>
        <dbReference type="EMBL" id="CAH2046349.1"/>
    </source>
</evidence>
<dbReference type="Pfam" id="PF00931">
    <property type="entry name" value="NB-ARC"/>
    <property type="match status" value="1"/>
</dbReference>
<dbReference type="InterPro" id="IPR044974">
    <property type="entry name" value="Disease_R_plants"/>
</dbReference>
<dbReference type="PRINTS" id="PR00364">
    <property type="entry name" value="DISEASERSIST"/>
</dbReference>
<dbReference type="GO" id="GO:0061809">
    <property type="term" value="F:NAD+ nucleosidase activity, cyclic ADP-ribose generating"/>
    <property type="evidence" value="ECO:0007669"/>
    <property type="project" value="UniProtKB-EC"/>
</dbReference>